<reference evidence="15 16" key="1">
    <citation type="journal article" date="2018" name="Microbiome">
        <title>Fine metagenomic profile of the Mediterranean stratified and mixed water columns revealed by assembly and recruitment.</title>
        <authorList>
            <person name="Haro-Moreno J.M."/>
            <person name="Lopez-Perez M."/>
            <person name="De La Torre J.R."/>
            <person name="Picazo A."/>
            <person name="Camacho A."/>
            <person name="Rodriguez-Valera F."/>
        </authorList>
    </citation>
    <scope>NUCLEOTIDE SEQUENCE [LARGE SCALE GENOMIC DNA]</scope>
    <source>
        <strain evidence="15">MED-G57</strain>
    </source>
</reference>
<dbReference type="InterPro" id="IPR012337">
    <property type="entry name" value="RNaseH-like_sf"/>
</dbReference>
<evidence type="ECO:0000256" key="7">
    <source>
        <dbReference type="ARBA" id="ARBA00022801"/>
    </source>
</evidence>
<evidence type="ECO:0000256" key="11">
    <source>
        <dbReference type="ARBA" id="ARBA00023204"/>
    </source>
</evidence>
<comment type="catalytic activity">
    <reaction evidence="12 13">
        <text>Endonucleolytic cleavage at a junction such as a reciprocal single-stranded crossover between two homologous DNA duplexes (Holliday junction).</text>
        <dbReference type="EC" id="3.1.21.10"/>
    </reaction>
</comment>
<dbReference type="PRINTS" id="PR00696">
    <property type="entry name" value="RSOLVASERUVC"/>
</dbReference>
<evidence type="ECO:0000313" key="15">
    <source>
        <dbReference type="EMBL" id="RCL73939.1"/>
    </source>
</evidence>
<dbReference type="GO" id="GO:0003677">
    <property type="term" value="F:DNA binding"/>
    <property type="evidence" value="ECO:0007669"/>
    <property type="project" value="UniProtKB-KW"/>
</dbReference>
<keyword evidence="6 13" id="KW-0227">DNA damage</keyword>
<feature type="binding site" evidence="13">
    <location>
        <position position="71"/>
    </location>
    <ligand>
        <name>Mg(2+)</name>
        <dbReference type="ChEBI" id="CHEBI:18420"/>
        <label>2</label>
    </ligand>
</feature>
<dbReference type="EMBL" id="QOQD01000004">
    <property type="protein sequence ID" value="RCL73939.1"/>
    <property type="molecule type" value="Genomic_DNA"/>
</dbReference>
<keyword evidence="11 13" id="KW-0234">DNA repair</keyword>
<dbReference type="GO" id="GO:0008821">
    <property type="term" value="F:crossover junction DNA endonuclease activity"/>
    <property type="evidence" value="ECO:0007669"/>
    <property type="project" value="UniProtKB-UniRule"/>
</dbReference>
<keyword evidence="5 13" id="KW-0255">Endonuclease</keyword>
<keyword evidence="3 13" id="KW-0540">Nuclease</keyword>
<dbReference type="InterPro" id="IPR020563">
    <property type="entry name" value="X-over_junc_endoDNase_Mg_BS"/>
</dbReference>
<comment type="subcellular location">
    <subcellularLocation>
        <location evidence="13">Cytoplasm</location>
    </subcellularLocation>
</comment>
<comment type="similarity">
    <text evidence="1 13">Belongs to the RuvC family.</text>
</comment>
<feature type="active site" evidence="13">
    <location>
        <position position="11"/>
    </location>
</feature>
<evidence type="ECO:0000256" key="10">
    <source>
        <dbReference type="ARBA" id="ARBA00023172"/>
    </source>
</evidence>
<feature type="binding site" evidence="13">
    <location>
        <position position="143"/>
    </location>
    <ligand>
        <name>Mg(2+)</name>
        <dbReference type="ChEBI" id="CHEBI:18420"/>
        <label>1</label>
    </ligand>
</feature>
<sequence>MQTLKKIIGIDPGLINTGWGLIEVEGNVIRHIDHGLIKIKTSDDIAVRLLNIYEALILILSKHMPDEASIEKTFVNKNPNSSLKLGHARGVILLALAKKKLTCFEYAPNQIKKSIVGRGHADKDQIATMVTMLLSKKIEGNSDVSDALAIAITHAYQKHNKIAEFLS</sequence>
<dbReference type="NCBIfam" id="TIGR00228">
    <property type="entry name" value="ruvC"/>
    <property type="match status" value="1"/>
</dbReference>
<keyword evidence="10 13" id="KW-0233">DNA recombination</keyword>
<keyword evidence="8 13" id="KW-0460">Magnesium</keyword>
<keyword evidence="9 13" id="KW-0238">DNA-binding</keyword>
<protein>
    <recommendedName>
        <fullName evidence="13 14">Crossover junction endodeoxyribonuclease RuvC</fullName>
        <ecNumber evidence="13 14">3.1.21.10</ecNumber>
    </recommendedName>
    <alternativeName>
        <fullName evidence="13">Holliday junction nuclease RuvC</fullName>
    </alternativeName>
    <alternativeName>
        <fullName evidence="13">Holliday junction resolvase RuvC</fullName>
    </alternativeName>
</protein>
<dbReference type="HAMAP" id="MF_00034">
    <property type="entry name" value="RuvC"/>
    <property type="match status" value="1"/>
</dbReference>
<dbReference type="GO" id="GO:0009432">
    <property type="term" value="P:SOS response"/>
    <property type="evidence" value="ECO:0007669"/>
    <property type="project" value="UniProtKB-ARBA"/>
</dbReference>
<evidence type="ECO:0000256" key="6">
    <source>
        <dbReference type="ARBA" id="ARBA00022763"/>
    </source>
</evidence>
<comment type="cofactor">
    <cofactor evidence="13">
        <name>Mg(2+)</name>
        <dbReference type="ChEBI" id="CHEBI:18420"/>
    </cofactor>
    <text evidence="13">Binds 2 Mg(2+) ion per subunit.</text>
</comment>
<dbReference type="Proteomes" id="UP000253570">
    <property type="component" value="Unassembled WGS sequence"/>
</dbReference>
<dbReference type="InterPro" id="IPR036397">
    <property type="entry name" value="RNaseH_sf"/>
</dbReference>
<accession>A0A368DQ38</accession>
<evidence type="ECO:0000256" key="3">
    <source>
        <dbReference type="ARBA" id="ARBA00022722"/>
    </source>
</evidence>
<dbReference type="GO" id="GO:0048476">
    <property type="term" value="C:Holliday junction resolvase complex"/>
    <property type="evidence" value="ECO:0007669"/>
    <property type="project" value="UniProtKB-UniRule"/>
</dbReference>
<organism evidence="15 16">
    <name type="scientific">PS1 clade bacterium</name>
    <dbReference type="NCBI Taxonomy" id="2175152"/>
    <lineage>
        <taxon>Bacteria</taxon>
        <taxon>Pseudomonadati</taxon>
        <taxon>Pseudomonadota</taxon>
        <taxon>Alphaproteobacteria</taxon>
        <taxon>PS1 clade</taxon>
    </lineage>
</organism>
<dbReference type="CDD" id="cd16962">
    <property type="entry name" value="RuvC"/>
    <property type="match status" value="1"/>
</dbReference>
<gene>
    <name evidence="13" type="primary">ruvC</name>
    <name evidence="15" type="ORF">DBW71_02390</name>
</gene>
<evidence type="ECO:0000256" key="14">
    <source>
        <dbReference type="NCBIfam" id="TIGR00228"/>
    </source>
</evidence>
<feature type="active site" evidence="13">
    <location>
        <position position="71"/>
    </location>
</feature>
<feature type="binding site" evidence="13">
    <location>
        <position position="11"/>
    </location>
    <ligand>
        <name>Mg(2+)</name>
        <dbReference type="ChEBI" id="CHEBI:18420"/>
        <label>1</label>
    </ligand>
</feature>
<dbReference type="PANTHER" id="PTHR30194">
    <property type="entry name" value="CROSSOVER JUNCTION ENDODEOXYRIBONUCLEASE RUVC"/>
    <property type="match status" value="1"/>
</dbReference>
<comment type="caution">
    <text evidence="15">The sequence shown here is derived from an EMBL/GenBank/DDBJ whole genome shotgun (WGS) entry which is preliminary data.</text>
</comment>
<evidence type="ECO:0000256" key="9">
    <source>
        <dbReference type="ARBA" id="ARBA00023125"/>
    </source>
</evidence>
<evidence type="ECO:0000313" key="16">
    <source>
        <dbReference type="Proteomes" id="UP000253570"/>
    </source>
</evidence>
<dbReference type="GO" id="GO:0005737">
    <property type="term" value="C:cytoplasm"/>
    <property type="evidence" value="ECO:0007669"/>
    <property type="project" value="UniProtKB-SubCell"/>
</dbReference>
<evidence type="ECO:0000256" key="2">
    <source>
        <dbReference type="ARBA" id="ARBA00022490"/>
    </source>
</evidence>
<dbReference type="FunFam" id="3.30.420.10:FF:000002">
    <property type="entry name" value="Crossover junction endodeoxyribonuclease RuvC"/>
    <property type="match status" value="1"/>
</dbReference>
<keyword evidence="7 13" id="KW-0378">Hydrolase</keyword>
<dbReference type="Gene3D" id="3.30.420.10">
    <property type="entry name" value="Ribonuclease H-like superfamily/Ribonuclease H"/>
    <property type="match status" value="1"/>
</dbReference>
<dbReference type="Pfam" id="PF02075">
    <property type="entry name" value="RuvC"/>
    <property type="match status" value="1"/>
</dbReference>
<evidence type="ECO:0000256" key="1">
    <source>
        <dbReference type="ARBA" id="ARBA00009518"/>
    </source>
</evidence>
<keyword evidence="2 13" id="KW-0963">Cytoplasm</keyword>
<dbReference type="GO" id="GO:0006310">
    <property type="term" value="P:DNA recombination"/>
    <property type="evidence" value="ECO:0007669"/>
    <property type="project" value="UniProtKB-UniRule"/>
</dbReference>
<dbReference type="InterPro" id="IPR002176">
    <property type="entry name" value="X-over_junc_endoDNase_RuvC"/>
</dbReference>
<comment type="function">
    <text evidence="13">The RuvA-RuvB-RuvC complex processes Holliday junction (HJ) DNA during genetic recombination and DNA repair. Endonuclease that resolves HJ intermediates. Cleaves cruciform DNA by making single-stranded nicks across the HJ at symmetrical positions within the homologous arms, yielding a 5'-phosphate and a 3'-hydroxyl group; requires a central core of homology in the junction. The consensus cleavage sequence is 5'-(A/T)TT(C/G)-3'. Cleavage occurs on the 3'-side of the TT dinucleotide at the point of strand exchange. HJ branch migration catalyzed by RuvA-RuvB allows RuvC to scan DNA until it finds its consensus sequence, where it cleaves and resolves the cruciform DNA.</text>
</comment>
<dbReference type="AlphaFoldDB" id="A0A368DQ38"/>
<name>A0A368DQ38_9PROT</name>
<feature type="active site" evidence="13">
    <location>
        <position position="143"/>
    </location>
</feature>
<dbReference type="EC" id="3.1.21.10" evidence="13 14"/>
<dbReference type="SUPFAM" id="SSF53098">
    <property type="entry name" value="Ribonuclease H-like"/>
    <property type="match status" value="1"/>
</dbReference>
<evidence type="ECO:0000256" key="5">
    <source>
        <dbReference type="ARBA" id="ARBA00022759"/>
    </source>
</evidence>
<dbReference type="PROSITE" id="PS01321">
    <property type="entry name" value="RUVC"/>
    <property type="match status" value="1"/>
</dbReference>
<dbReference type="GO" id="GO:0000287">
    <property type="term" value="F:magnesium ion binding"/>
    <property type="evidence" value="ECO:0007669"/>
    <property type="project" value="UniProtKB-UniRule"/>
</dbReference>
<evidence type="ECO:0000256" key="12">
    <source>
        <dbReference type="ARBA" id="ARBA00029354"/>
    </source>
</evidence>
<evidence type="ECO:0000256" key="8">
    <source>
        <dbReference type="ARBA" id="ARBA00022842"/>
    </source>
</evidence>
<evidence type="ECO:0000256" key="13">
    <source>
        <dbReference type="HAMAP-Rule" id="MF_00034"/>
    </source>
</evidence>
<dbReference type="PANTHER" id="PTHR30194:SF3">
    <property type="entry name" value="CROSSOVER JUNCTION ENDODEOXYRIBONUCLEASE RUVC"/>
    <property type="match status" value="1"/>
</dbReference>
<proteinExistence type="inferred from homology"/>
<keyword evidence="4 13" id="KW-0479">Metal-binding</keyword>
<evidence type="ECO:0000256" key="4">
    <source>
        <dbReference type="ARBA" id="ARBA00022723"/>
    </source>
</evidence>
<dbReference type="GO" id="GO:0006281">
    <property type="term" value="P:DNA repair"/>
    <property type="evidence" value="ECO:0007669"/>
    <property type="project" value="UniProtKB-UniRule"/>
</dbReference>
<comment type="subunit">
    <text evidence="13">Homodimer which binds Holliday junction (HJ) DNA. The HJ becomes 2-fold symmetrical on binding to RuvC with unstacked arms; it has a different conformation from HJ DNA in complex with RuvA. In the full resolvosome a probable DNA-RuvA(4)-RuvB(12)-RuvC(2) complex forms which resolves the HJ.</text>
</comment>